<keyword evidence="1" id="KW-0472">Membrane</keyword>
<protein>
    <submittedName>
        <fullName evidence="2">Uncharacterized protein</fullName>
    </submittedName>
</protein>
<keyword evidence="1" id="KW-1133">Transmembrane helix</keyword>
<proteinExistence type="predicted"/>
<comment type="caution">
    <text evidence="2">The sequence shown here is derived from an EMBL/GenBank/DDBJ whole genome shotgun (WGS) entry which is preliminary data.</text>
</comment>
<feature type="transmembrane region" description="Helical" evidence="1">
    <location>
        <begin position="84"/>
        <end position="104"/>
    </location>
</feature>
<evidence type="ECO:0000256" key="1">
    <source>
        <dbReference type="SAM" id="Phobius"/>
    </source>
</evidence>
<sequence>MNLTGKQYPEDISHATKSSRFKTKKGHCYILEDHIVITNDRKIDISDAFTMSWWYRVKIGIFLICAVASLAYASFEFFSDDHLAFWALHLLFALIFSLLVRLQVKASSVKVINKRDIISAGYSGGRIGRDHSFFKIVFYENGIVRSTDIQLPKKNTSGRSNTQKAFELMEELMD</sequence>
<evidence type="ECO:0000313" key="2">
    <source>
        <dbReference type="EMBL" id="MFC6095558.1"/>
    </source>
</evidence>
<reference evidence="3" key="1">
    <citation type="journal article" date="2019" name="Int. J. Syst. Evol. Microbiol.">
        <title>The Global Catalogue of Microorganisms (GCM) 10K type strain sequencing project: providing services to taxonomists for standard genome sequencing and annotation.</title>
        <authorList>
            <consortium name="The Broad Institute Genomics Platform"/>
            <consortium name="The Broad Institute Genome Sequencing Center for Infectious Disease"/>
            <person name="Wu L."/>
            <person name="Ma J."/>
        </authorList>
    </citation>
    <scope>NUCLEOTIDE SEQUENCE [LARGE SCALE GENOMIC DNA]</scope>
    <source>
        <strain evidence="3">CCUG 49679</strain>
    </source>
</reference>
<gene>
    <name evidence="2" type="ORF">ACFPVY_02780</name>
</gene>
<dbReference type="Proteomes" id="UP001596287">
    <property type="component" value="Unassembled WGS sequence"/>
</dbReference>
<feature type="transmembrane region" description="Helical" evidence="1">
    <location>
        <begin position="59"/>
        <end position="78"/>
    </location>
</feature>
<evidence type="ECO:0000313" key="3">
    <source>
        <dbReference type="Proteomes" id="UP001596287"/>
    </source>
</evidence>
<name>A0ABW1PJ57_9FLAO</name>
<dbReference type="EMBL" id="JBHSQB010000003">
    <property type="protein sequence ID" value="MFC6095558.1"/>
    <property type="molecule type" value="Genomic_DNA"/>
</dbReference>
<organism evidence="2 3">
    <name type="scientific">Flavobacterium qiangtangense</name>
    <dbReference type="NCBI Taxonomy" id="1442595"/>
    <lineage>
        <taxon>Bacteria</taxon>
        <taxon>Pseudomonadati</taxon>
        <taxon>Bacteroidota</taxon>
        <taxon>Flavobacteriia</taxon>
        <taxon>Flavobacteriales</taxon>
        <taxon>Flavobacteriaceae</taxon>
        <taxon>Flavobacterium</taxon>
    </lineage>
</organism>
<keyword evidence="1" id="KW-0812">Transmembrane</keyword>
<accession>A0ABW1PJ57</accession>
<dbReference type="RefSeq" id="WP_379790192.1">
    <property type="nucleotide sequence ID" value="NZ_JBHSQB010000003.1"/>
</dbReference>
<keyword evidence="3" id="KW-1185">Reference proteome</keyword>